<reference evidence="1 2" key="1">
    <citation type="submission" date="2019-01" db="EMBL/GenBank/DDBJ databases">
        <title>Lactibacter flavus gen. nov., sp. nov., a novel bacterium of the family Propionibacteriaceae isolated from raw milk and dairy products.</title>
        <authorList>
            <person name="Huptas C."/>
            <person name="Wenning M."/>
            <person name="Breitenwieser F."/>
            <person name="Doll E."/>
            <person name="Von Neubeck M."/>
            <person name="Busse H.-J."/>
            <person name="Scherer S."/>
        </authorList>
    </citation>
    <scope>NUCLEOTIDE SEQUENCE [LARGE SCALE GENOMIC DNA]</scope>
    <source>
        <strain evidence="1 2">KCTC 33808</strain>
    </source>
</reference>
<dbReference type="RefSeq" id="WP_131170258.1">
    <property type="nucleotide sequence ID" value="NZ_SDMQ01000030.1"/>
</dbReference>
<dbReference type="EMBL" id="SDMQ01000030">
    <property type="protein sequence ID" value="TBT82460.1"/>
    <property type="molecule type" value="Genomic_DNA"/>
</dbReference>
<comment type="caution">
    <text evidence="1">The sequence shown here is derived from an EMBL/GenBank/DDBJ whole genome shotgun (WGS) entry which is preliminary data.</text>
</comment>
<name>A0A4Q9KBW8_9ACTN</name>
<protein>
    <submittedName>
        <fullName evidence="1">Uncharacterized protein</fullName>
    </submittedName>
</protein>
<sequence length="203" mass="22338">MEHVYDILRNPGGLAVTVSFGSFPDQPPEVVAELDLWIDVLDEEAWVNAVLDLAREVNPETQTYDITVTKNYINWGADGGGAAILLYLGGRAFDLLADKAAGKLLRHSMQRLSGGRGHAVQSLEDAKRTAPYRVAMRYAENVGDLRLRGEGDLQDLEGWLVKLTGKLADYTVEVYRSGMVLITAEFLEPSAARSMRISEPKTS</sequence>
<dbReference type="Proteomes" id="UP000292373">
    <property type="component" value="Unassembled WGS sequence"/>
</dbReference>
<proteinExistence type="predicted"/>
<keyword evidence="2" id="KW-1185">Reference proteome</keyword>
<organism evidence="1 2">
    <name type="scientific">Propioniciclava sinopodophylli</name>
    <dbReference type="NCBI Taxonomy" id="1837344"/>
    <lineage>
        <taxon>Bacteria</taxon>
        <taxon>Bacillati</taxon>
        <taxon>Actinomycetota</taxon>
        <taxon>Actinomycetes</taxon>
        <taxon>Propionibacteriales</taxon>
        <taxon>Propionibacteriaceae</taxon>
        <taxon>Propioniciclava</taxon>
    </lineage>
</organism>
<evidence type="ECO:0000313" key="2">
    <source>
        <dbReference type="Proteomes" id="UP000292373"/>
    </source>
</evidence>
<gene>
    <name evidence="1" type="ORF">ET989_14600</name>
</gene>
<evidence type="ECO:0000313" key="1">
    <source>
        <dbReference type="EMBL" id="TBT82460.1"/>
    </source>
</evidence>
<accession>A0A4Q9KBW8</accession>
<dbReference type="AlphaFoldDB" id="A0A4Q9KBW8"/>